<dbReference type="AlphaFoldDB" id="A0A0V0W5S2"/>
<protein>
    <submittedName>
        <fullName evidence="1">Uncharacterized protein</fullName>
    </submittedName>
</protein>
<evidence type="ECO:0000313" key="2">
    <source>
        <dbReference type="Proteomes" id="UP000054783"/>
    </source>
</evidence>
<comment type="caution">
    <text evidence="1">The sequence shown here is derived from an EMBL/GenBank/DDBJ whole genome shotgun (WGS) entry which is preliminary data.</text>
</comment>
<keyword evidence="2" id="KW-1185">Reference proteome</keyword>
<organism evidence="1 2">
    <name type="scientific">Trichinella patagoniensis</name>
    <dbReference type="NCBI Taxonomy" id="990121"/>
    <lineage>
        <taxon>Eukaryota</taxon>
        <taxon>Metazoa</taxon>
        <taxon>Ecdysozoa</taxon>
        <taxon>Nematoda</taxon>
        <taxon>Enoplea</taxon>
        <taxon>Dorylaimia</taxon>
        <taxon>Trichinellida</taxon>
        <taxon>Trichinellidae</taxon>
        <taxon>Trichinella</taxon>
    </lineage>
</organism>
<accession>A0A0V0W5S2</accession>
<evidence type="ECO:0000313" key="1">
    <source>
        <dbReference type="EMBL" id="KRX70974.1"/>
    </source>
</evidence>
<dbReference type="EMBL" id="JYDQ01005824">
    <property type="protein sequence ID" value="KRX70974.1"/>
    <property type="molecule type" value="Genomic_DNA"/>
</dbReference>
<proteinExistence type="predicted"/>
<gene>
    <name evidence="1" type="ORF">T12_6225</name>
</gene>
<dbReference type="Proteomes" id="UP000054783">
    <property type="component" value="Unassembled WGS sequence"/>
</dbReference>
<name>A0A0V0W5S2_9BILA</name>
<sequence length="50" mass="5676">MMNAYKPFLHHLHAGHKPNISPNMNLNILQINPNGELMISPANKLPAIRY</sequence>
<reference evidence="1 2" key="1">
    <citation type="submission" date="2015-01" db="EMBL/GenBank/DDBJ databases">
        <title>Evolution of Trichinella species and genotypes.</title>
        <authorList>
            <person name="Korhonen P.K."/>
            <person name="Edoardo P."/>
            <person name="Giuseppe L.R."/>
            <person name="Gasser R.B."/>
        </authorList>
    </citation>
    <scope>NUCLEOTIDE SEQUENCE [LARGE SCALE GENOMIC DNA]</scope>
    <source>
        <strain evidence="1">ISS2496</strain>
    </source>
</reference>